<dbReference type="RefSeq" id="WP_008874344.1">
    <property type="nucleotide sequence ID" value="NZ_CAUM01000064.1"/>
</dbReference>
<sequence length="69" mass="7158">MTTLAGLVAAGGGLGFVTAGMPEWRDLASRTVQSSLPMAAAWREPALSASDKHFLEVVATLSAEKNTDP</sequence>
<protein>
    <submittedName>
        <fullName evidence="1">Transcriptional regulator, LysR family</fullName>
    </submittedName>
</protein>
<proteinExistence type="predicted"/>
<dbReference type="AlphaFoldDB" id="M5EMN9"/>
<evidence type="ECO:0000313" key="2">
    <source>
        <dbReference type="Proteomes" id="UP000012062"/>
    </source>
</evidence>
<comment type="caution">
    <text evidence="1">The sequence shown here is derived from an EMBL/GenBank/DDBJ whole genome shotgun (WGS) entry which is preliminary data.</text>
</comment>
<evidence type="ECO:0000313" key="1">
    <source>
        <dbReference type="EMBL" id="CCV05393.1"/>
    </source>
</evidence>
<gene>
    <name evidence="1" type="ORF">MESS2_1560017</name>
</gene>
<keyword evidence="2" id="KW-1185">Reference proteome</keyword>
<dbReference type="EMBL" id="CAUM01000064">
    <property type="protein sequence ID" value="CCV05393.1"/>
    <property type="molecule type" value="Genomic_DNA"/>
</dbReference>
<name>M5EMN9_9HYPH</name>
<accession>M5EMN9</accession>
<dbReference type="Proteomes" id="UP000012062">
    <property type="component" value="Unassembled WGS sequence"/>
</dbReference>
<dbReference type="STRING" id="1297569.MESS2_1560017"/>
<reference evidence="1 2" key="1">
    <citation type="submission" date="2013-02" db="EMBL/GenBank/DDBJ databases">
        <authorList>
            <person name="Genoscope - CEA"/>
        </authorList>
    </citation>
    <scope>NUCLEOTIDE SEQUENCE [LARGE SCALE GENOMIC DNA]</scope>
    <source>
        <strain evidence="1 2">STM 2683</strain>
    </source>
</reference>
<organism evidence="1 2">
    <name type="scientific">Mesorhizobium metallidurans STM 2683</name>
    <dbReference type="NCBI Taxonomy" id="1297569"/>
    <lineage>
        <taxon>Bacteria</taxon>
        <taxon>Pseudomonadati</taxon>
        <taxon>Pseudomonadota</taxon>
        <taxon>Alphaproteobacteria</taxon>
        <taxon>Hyphomicrobiales</taxon>
        <taxon>Phyllobacteriaceae</taxon>
        <taxon>Mesorhizobium</taxon>
    </lineage>
</organism>